<dbReference type="Proteomes" id="UP001219525">
    <property type="component" value="Unassembled WGS sequence"/>
</dbReference>
<proteinExistence type="predicted"/>
<organism evidence="1 2">
    <name type="scientific">Mycena pura</name>
    <dbReference type="NCBI Taxonomy" id="153505"/>
    <lineage>
        <taxon>Eukaryota</taxon>
        <taxon>Fungi</taxon>
        <taxon>Dikarya</taxon>
        <taxon>Basidiomycota</taxon>
        <taxon>Agaricomycotina</taxon>
        <taxon>Agaricomycetes</taxon>
        <taxon>Agaricomycetidae</taxon>
        <taxon>Agaricales</taxon>
        <taxon>Marasmiineae</taxon>
        <taxon>Mycenaceae</taxon>
        <taxon>Mycena</taxon>
    </lineage>
</organism>
<name>A0AAD6YV06_9AGAR</name>
<comment type="caution">
    <text evidence="1">The sequence shown here is derived from an EMBL/GenBank/DDBJ whole genome shotgun (WGS) entry which is preliminary data.</text>
</comment>
<evidence type="ECO:0000313" key="1">
    <source>
        <dbReference type="EMBL" id="KAJ7230319.1"/>
    </source>
</evidence>
<sequence length="121" mass="13875">MPEMWYTPANVNRRMTDKWGAASVHRQWRCILDLIGTLDSTPAKQICQEAARSVLDSIPLCAIASAHKREADALYSQGSPDAHTIYMSYCKYLLLYPFTQEEEYRSVLKKTYILERAINGQ</sequence>
<evidence type="ECO:0000313" key="2">
    <source>
        <dbReference type="Proteomes" id="UP001219525"/>
    </source>
</evidence>
<gene>
    <name evidence="1" type="ORF">GGX14DRAFT_384272</name>
</gene>
<keyword evidence="2" id="KW-1185">Reference proteome</keyword>
<accession>A0AAD6YV06</accession>
<dbReference type="AlphaFoldDB" id="A0AAD6YV06"/>
<dbReference type="EMBL" id="JARJCW010000001">
    <property type="protein sequence ID" value="KAJ7230319.1"/>
    <property type="molecule type" value="Genomic_DNA"/>
</dbReference>
<reference evidence="1" key="1">
    <citation type="submission" date="2023-03" db="EMBL/GenBank/DDBJ databases">
        <title>Massive genome expansion in bonnet fungi (Mycena s.s.) driven by repeated elements and novel gene families across ecological guilds.</title>
        <authorList>
            <consortium name="Lawrence Berkeley National Laboratory"/>
            <person name="Harder C.B."/>
            <person name="Miyauchi S."/>
            <person name="Viragh M."/>
            <person name="Kuo A."/>
            <person name="Thoen E."/>
            <person name="Andreopoulos B."/>
            <person name="Lu D."/>
            <person name="Skrede I."/>
            <person name="Drula E."/>
            <person name="Henrissat B."/>
            <person name="Morin E."/>
            <person name="Kohler A."/>
            <person name="Barry K."/>
            <person name="LaButti K."/>
            <person name="Morin E."/>
            <person name="Salamov A."/>
            <person name="Lipzen A."/>
            <person name="Mereny Z."/>
            <person name="Hegedus B."/>
            <person name="Baldrian P."/>
            <person name="Stursova M."/>
            <person name="Weitz H."/>
            <person name="Taylor A."/>
            <person name="Grigoriev I.V."/>
            <person name="Nagy L.G."/>
            <person name="Martin F."/>
            <person name="Kauserud H."/>
        </authorList>
    </citation>
    <scope>NUCLEOTIDE SEQUENCE</scope>
    <source>
        <strain evidence="1">9144</strain>
    </source>
</reference>
<protein>
    <submittedName>
        <fullName evidence="1">Uncharacterized protein</fullName>
    </submittedName>
</protein>